<dbReference type="Proteomes" id="UP000306050">
    <property type="component" value="Chromosome SGRAM_4"/>
</dbReference>
<gene>
    <name evidence="2" type="ORF">EX895_004689</name>
</gene>
<dbReference type="EMBL" id="SRRM01000017">
    <property type="protein sequence ID" value="TKY86540.1"/>
    <property type="molecule type" value="Genomic_DNA"/>
</dbReference>
<feature type="compositionally biased region" description="Polar residues" evidence="1">
    <location>
        <begin position="1"/>
        <end position="15"/>
    </location>
</feature>
<evidence type="ECO:0000313" key="3">
    <source>
        <dbReference type="Proteomes" id="UP000306050"/>
    </source>
</evidence>
<organism evidence="2 3">
    <name type="scientific">Sporisorium graminicola</name>
    <dbReference type="NCBI Taxonomy" id="280036"/>
    <lineage>
        <taxon>Eukaryota</taxon>
        <taxon>Fungi</taxon>
        <taxon>Dikarya</taxon>
        <taxon>Basidiomycota</taxon>
        <taxon>Ustilaginomycotina</taxon>
        <taxon>Ustilaginomycetes</taxon>
        <taxon>Ustilaginales</taxon>
        <taxon>Ustilaginaceae</taxon>
        <taxon>Sporisorium</taxon>
    </lineage>
</organism>
<name>A0A4U7KQ99_9BASI</name>
<protein>
    <submittedName>
        <fullName evidence="2">Uncharacterized protein</fullName>
    </submittedName>
</protein>
<evidence type="ECO:0000256" key="1">
    <source>
        <dbReference type="SAM" id="MobiDB-lite"/>
    </source>
</evidence>
<comment type="caution">
    <text evidence="2">The sequence shown here is derived from an EMBL/GenBank/DDBJ whole genome shotgun (WGS) entry which is preliminary data.</text>
</comment>
<dbReference type="KEGG" id="sgra:EX895_004689"/>
<keyword evidence="3" id="KW-1185">Reference proteome</keyword>
<dbReference type="OrthoDB" id="2556634at2759"/>
<evidence type="ECO:0000313" key="2">
    <source>
        <dbReference type="EMBL" id="TKY86540.1"/>
    </source>
</evidence>
<reference evidence="2 3" key="1">
    <citation type="submission" date="2019-05" db="EMBL/GenBank/DDBJ databases">
        <title>Sporisorium graminicola CBS 10092 draft sequencing and annotation.</title>
        <authorList>
            <person name="Solano-Gonzalez S."/>
            <person name="Caddick M.X."/>
            <person name="Darby A."/>
        </authorList>
    </citation>
    <scope>NUCLEOTIDE SEQUENCE [LARGE SCALE GENOMIC DNA]</scope>
    <source>
        <strain evidence="2 3">CBS 10092</strain>
    </source>
</reference>
<feature type="region of interest" description="Disordered" evidence="1">
    <location>
        <begin position="1"/>
        <end position="20"/>
    </location>
</feature>
<dbReference type="RefSeq" id="XP_029738525.1">
    <property type="nucleotide sequence ID" value="XM_029885283.1"/>
</dbReference>
<dbReference type="GeneID" id="40727584"/>
<sequence>MSDTAHVASSSTPSSVAHPPTIANHILTIPHRTYPNFLTQIVRLSSTTGQQSLFVHCTSVSPSQAHALLPSASTTTTNANEGEDAELHAALLAAGRSQPSSGPLGNLSSDFALAMSPPSSSAYATSTSIHSSSSNISLANSMSKRIATKLSLPQLLLSLDIPAQLLPSPNQLQAPADATALLALEKALRDACASTLSHSSH</sequence>
<accession>A0A4U7KQ99</accession>
<proteinExistence type="predicted"/>
<dbReference type="AlphaFoldDB" id="A0A4U7KQ99"/>